<keyword evidence="2" id="KW-0472">Membrane</keyword>
<accession>A0ABQ5USD8</accession>
<reference evidence="3" key="2">
    <citation type="submission" date="2023-01" db="EMBL/GenBank/DDBJ databases">
        <title>Draft genome sequence of Maritalea porphyrae strain NBRC 107169.</title>
        <authorList>
            <person name="Sun Q."/>
            <person name="Mori K."/>
        </authorList>
    </citation>
    <scope>NUCLEOTIDE SEQUENCE</scope>
    <source>
        <strain evidence="3">NBRC 107169</strain>
    </source>
</reference>
<name>A0ABQ5USD8_9HYPH</name>
<dbReference type="Proteomes" id="UP001161405">
    <property type="component" value="Unassembled WGS sequence"/>
</dbReference>
<feature type="transmembrane region" description="Helical" evidence="2">
    <location>
        <begin position="6"/>
        <end position="27"/>
    </location>
</feature>
<evidence type="ECO:0000256" key="1">
    <source>
        <dbReference type="SAM" id="MobiDB-lite"/>
    </source>
</evidence>
<feature type="region of interest" description="Disordered" evidence="1">
    <location>
        <begin position="43"/>
        <end position="162"/>
    </location>
</feature>
<gene>
    <name evidence="3" type="ORF">GCM10007879_24440</name>
</gene>
<dbReference type="EMBL" id="BSNI01000002">
    <property type="protein sequence ID" value="GLQ18195.1"/>
    <property type="molecule type" value="Genomic_DNA"/>
</dbReference>
<dbReference type="RefSeq" id="WP_284364931.1">
    <property type="nucleotide sequence ID" value="NZ_BSNI01000002.1"/>
</dbReference>
<feature type="compositionally biased region" description="Low complexity" evidence="1">
    <location>
        <begin position="78"/>
        <end position="140"/>
    </location>
</feature>
<comment type="caution">
    <text evidence="3">The sequence shown here is derived from an EMBL/GenBank/DDBJ whole genome shotgun (WGS) entry which is preliminary data.</text>
</comment>
<evidence type="ECO:0000256" key="2">
    <source>
        <dbReference type="SAM" id="Phobius"/>
    </source>
</evidence>
<keyword evidence="4" id="KW-1185">Reference proteome</keyword>
<keyword evidence="2" id="KW-1133">Transmembrane helix</keyword>
<dbReference type="Gene3D" id="1.10.150.20">
    <property type="entry name" value="5' to 3' exonuclease, C-terminal subdomain"/>
    <property type="match status" value="1"/>
</dbReference>
<evidence type="ECO:0000313" key="4">
    <source>
        <dbReference type="Proteomes" id="UP001161405"/>
    </source>
</evidence>
<protein>
    <recommendedName>
        <fullName evidence="5">Flap endonuclease-1-like 5' DNA nuclease</fullName>
    </recommendedName>
</protein>
<sequence>MNTPHLIEIALLMLAAFLIGCLIGYFLRRMISADAPAPAAAQSEASTSAPSAAASTTTAETSKAEAAPKASVAEKAPAKTTASTSAAKKPAAKKTAATKPAAKKPAASKPAAAKKPAAKSAAAAKPAAAKKAPAKKAAAAGDGKPATLSGPRDGKKDDLKNIKGIGPKIEGILNGMGIYHFDQVASWGRKEVKWVDEELSFKGRIDREKWIAQAKKLAKDS</sequence>
<proteinExistence type="predicted"/>
<evidence type="ECO:0008006" key="5">
    <source>
        <dbReference type="Google" id="ProtNLM"/>
    </source>
</evidence>
<reference evidence="3" key="1">
    <citation type="journal article" date="2014" name="Int. J. Syst. Evol. Microbiol.">
        <title>Complete genome of a new Firmicutes species belonging to the dominant human colonic microbiota ('Ruminococcus bicirculans') reveals two chromosomes and a selective capacity to utilize plant glucans.</title>
        <authorList>
            <consortium name="NISC Comparative Sequencing Program"/>
            <person name="Wegmann U."/>
            <person name="Louis P."/>
            <person name="Goesmann A."/>
            <person name="Henrissat B."/>
            <person name="Duncan S.H."/>
            <person name="Flint H.J."/>
        </authorList>
    </citation>
    <scope>NUCLEOTIDE SEQUENCE</scope>
    <source>
        <strain evidence="3">NBRC 107169</strain>
    </source>
</reference>
<evidence type="ECO:0000313" key="3">
    <source>
        <dbReference type="EMBL" id="GLQ18195.1"/>
    </source>
</evidence>
<organism evidence="3 4">
    <name type="scientific">Maritalea porphyrae</name>
    <dbReference type="NCBI Taxonomy" id="880732"/>
    <lineage>
        <taxon>Bacteria</taxon>
        <taxon>Pseudomonadati</taxon>
        <taxon>Pseudomonadota</taxon>
        <taxon>Alphaproteobacteria</taxon>
        <taxon>Hyphomicrobiales</taxon>
        <taxon>Devosiaceae</taxon>
        <taxon>Maritalea</taxon>
    </lineage>
</organism>
<feature type="compositionally biased region" description="Low complexity" evidence="1">
    <location>
        <begin position="43"/>
        <end position="71"/>
    </location>
</feature>
<feature type="compositionally biased region" description="Basic and acidic residues" evidence="1">
    <location>
        <begin position="152"/>
        <end position="161"/>
    </location>
</feature>
<keyword evidence="2" id="KW-0812">Transmembrane</keyword>